<evidence type="ECO:0000313" key="2">
    <source>
        <dbReference type="EMBL" id="NGO66192.1"/>
    </source>
</evidence>
<protein>
    <submittedName>
        <fullName evidence="2">DUF2249 domain-containing protein</fullName>
    </submittedName>
</protein>
<dbReference type="AlphaFoldDB" id="A0A6M1RXB2"/>
<dbReference type="InterPro" id="IPR018720">
    <property type="entry name" value="DUF2249"/>
</dbReference>
<name>A0A6M1RXB2_9HYPH</name>
<dbReference type="SUPFAM" id="SSF64307">
    <property type="entry name" value="SirA-like"/>
    <property type="match status" value="1"/>
</dbReference>
<dbReference type="Proteomes" id="UP000477849">
    <property type="component" value="Unassembled WGS sequence"/>
</dbReference>
<gene>
    <name evidence="2" type="ORF">G6N76_21250</name>
</gene>
<feature type="domain" description="DUF2249" evidence="1">
    <location>
        <begin position="7"/>
        <end position="74"/>
    </location>
</feature>
<proteinExistence type="predicted"/>
<feature type="domain" description="DUF2249" evidence="1">
    <location>
        <begin position="102"/>
        <end position="167"/>
    </location>
</feature>
<evidence type="ECO:0000259" key="1">
    <source>
        <dbReference type="Pfam" id="PF10006"/>
    </source>
</evidence>
<organism evidence="2 3">
    <name type="scientific">Rhizobium daejeonense</name>
    <dbReference type="NCBI Taxonomy" id="240521"/>
    <lineage>
        <taxon>Bacteria</taxon>
        <taxon>Pseudomonadati</taxon>
        <taxon>Pseudomonadota</taxon>
        <taxon>Alphaproteobacteria</taxon>
        <taxon>Hyphomicrobiales</taxon>
        <taxon>Rhizobiaceae</taxon>
        <taxon>Rhizobium/Agrobacterium group</taxon>
        <taxon>Rhizobium</taxon>
    </lineage>
</organism>
<dbReference type="RefSeq" id="WP_163905904.1">
    <property type="nucleotide sequence ID" value="NZ_CP048427.1"/>
</dbReference>
<keyword evidence="3" id="KW-1185">Reference proteome</keyword>
<dbReference type="Pfam" id="PF10006">
    <property type="entry name" value="DUF2249"/>
    <property type="match status" value="2"/>
</dbReference>
<dbReference type="InterPro" id="IPR036868">
    <property type="entry name" value="TusA-like_sf"/>
</dbReference>
<comment type="caution">
    <text evidence="2">The sequence shown here is derived from an EMBL/GenBank/DDBJ whole genome shotgun (WGS) entry which is preliminary data.</text>
</comment>
<sequence length="173" mass="19041">MTRPYKELDVRPILRNGGEPFQAIMEAVQSLAPGEGLRLLATFKPEPLFRVMGKRGFGHEVSQIGGGDWQVLFTPEAGGPADISASASGNDAAAWAEPVFHLDLTDLDPPEPMTRILARIELMDPGEVLFALLSREPVFLMPELEKRGHQWVGNFDEGGSAYRMLIRVGEARE</sequence>
<reference evidence="2 3" key="1">
    <citation type="submission" date="2020-02" db="EMBL/GenBank/DDBJ databases">
        <title>Genome sequence of the type strain CCBAU10050 of Rhizobium daejeonense.</title>
        <authorList>
            <person name="Gao J."/>
            <person name="Sun J."/>
        </authorList>
    </citation>
    <scope>NUCLEOTIDE SEQUENCE [LARGE SCALE GENOMIC DNA]</scope>
    <source>
        <strain evidence="2 3">CCBAU10050</strain>
    </source>
</reference>
<evidence type="ECO:0000313" key="3">
    <source>
        <dbReference type="Proteomes" id="UP000477849"/>
    </source>
</evidence>
<accession>A0A6M1RXB2</accession>
<dbReference type="EMBL" id="JAAKZH010000009">
    <property type="protein sequence ID" value="NGO66192.1"/>
    <property type="molecule type" value="Genomic_DNA"/>
</dbReference>